<dbReference type="Proteomes" id="UP000637383">
    <property type="component" value="Unassembled WGS sequence"/>
</dbReference>
<organism evidence="1 2">
    <name type="scientific">Nostoc paludosum FACHB-159</name>
    <dbReference type="NCBI Taxonomy" id="2692908"/>
    <lineage>
        <taxon>Bacteria</taxon>
        <taxon>Bacillati</taxon>
        <taxon>Cyanobacteriota</taxon>
        <taxon>Cyanophyceae</taxon>
        <taxon>Nostocales</taxon>
        <taxon>Nostocaceae</taxon>
        <taxon>Nostoc</taxon>
    </lineage>
</organism>
<comment type="caution">
    <text evidence="1">The sequence shown here is derived from an EMBL/GenBank/DDBJ whole genome shotgun (WGS) entry which is preliminary data.</text>
</comment>
<evidence type="ECO:0000313" key="2">
    <source>
        <dbReference type="Proteomes" id="UP000637383"/>
    </source>
</evidence>
<accession>A0ABR8K2K5</accession>
<keyword evidence="2" id="KW-1185">Reference proteome</keyword>
<dbReference type="InterPro" id="IPR009959">
    <property type="entry name" value="Cyclase_SnoaL-like"/>
</dbReference>
<dbReference type="InterPro" id="IPR032710">
    <property type="entry name" value="NTF2-like_dom_sf"/>
</dbReference>
<dbReference type="PANTHER" id="PTHR38436">
    <property type="entry name" value="POLYKETIDE CYCLASE SNOAL-LIKE DOMAIN"/>
    <property type="match status" value="1"/>
</dbReference>
<dbReference type="Gene3D" id="3.10.450.50">
    <property type="match status" value="1"/>
</dbReference>
<gene>
    <name evidence="1" type="ORF">H6H03_06970</name>
</gene>
<dbReference type="PANTHER" id="PTHR38436:SF1">
    <property type="entry name" value="ESTER CYCLASE"/>
    <property type="match status" value="1"/>
</dbReference>
<dbReference type="SUPFAM" id="SSF54427">
    <property type="entry name" value="NTF2-like"/>
    <property type="match status" value="1"/>
</dbReference>
<proteinExistence type="predicted"/>
<dbReference type="Pfam" id="PF07366">
    <property type="entry name" value="SnoaL"/>
    <property type="match status" value="1"/>
</dbReference>
<name>A0ABR8K2K5_9NOSO</name>
<reference evidence="1 2" key="1">
    <citation type="journal article" date="2020" name="ISME J.">
        <title>Comparative genomics reveals insights into cyanobacterial evolution and habitat adaptation.</title>
        <authorList>
            <person name="Chen M.Y."/>
            <person name="Teng W.K."/>
            <person name="Zhao L."/>
            <person name="Hu C.X."/>
            <person name="Zhou Y.K."/>
            <person name="Han B.P."/>
            <person name="Song L.R."/>
            <person name="Shu W.S."/>
        </authorList>
    </citation>
    <scope>NUCLEOTIDE SEQUENCE [LARGE SCALE GENOMIC DNA]</scope>
    <source>
        <strain evidence="1 2">FACHB-159</strain>
    </source>
</reference>
<evidence type="ECO:0000313" key="1">
    <source>
        <dbReference type="EMBL" id="MBD2733654.1"/>
    </source>
</evidence>
<protein>
    <submittedName>
        <fullName evidence="1">Ester cyclase</fullName>
    </submittedName>
</protein>
<sequence length="139" mass="15659">MSNIENNKIIARRWIELISEHNIEDICEMTAPNWKMHGGLPGLSPGPDGVRQLFASFGDIDQKWTIEDVIAEADKVVVRATNTCTQESFFGIPARGRQQTFTATFIHRIVDGKITETWRNADDLGRVLQLGARIEPTDH</sequence>
<dbReference type="RefSeq" id="WP_190954402.1">
    <property type="nucleotide sequence ID" value="NZ_JACJTU010000005.1"/>
</dbReference>
<dbReference type="EMBL" id="JACJTU010000005">
    <property type="protein sequence ID" value="MBD2733654.1"/>
    <property type="molecule type" value="Genomic_DNA"/>
</dbReference>